<keyword evidence="3" id="KW-1185">Reference proteome</keyword>
<feature type="transmembrane region" description="Helical" evidence="1">
    <location>
        <begin position="32"/>
        <end position="50"/>
    </location>
</feature>
<dbReference type="KEGG" id="hut:Huta_2043"/>
<gene>
    <name evidence="2" type="ordered locus">Huta_2043</name>
</gene>
<evidence type="ECO:0000313" key="2">
    <source>
        <dbReference type="EMBL" id="ACV12211.1"/>
    </source>
</evidence>
<accession>C7NTM1</accession>
<evidence type="ECO:0000313" key="3">
    <source>
        <dbReference type="Proteomes" id="UP000002071"/>
    </source>
</evidence>
<dbReference type="HOGENOM" id="CLU_2765969_0_0_2"/>
<dbReference type="EMBL" id="CP001687">
    <property type="protein sequence ID" value="ACV12211.1"/>
    <property type="molecule type" value="Genomic_DNA"/>
</dbReference>
<dbReference type="AlphaFoldDB" id="C7NTM1"/>
<dbReference type="eggNOG" id="arCOG15148">
    <property type="taxonomic scope" value="Archaea"/>
</dbReference>
<evidence type="ECO:0000256" key="1">
    <source>
        <dbReference type="SAM" id="Phobius"/>
    </source>
</evidence>
<dbReference type="RefSeq" id="WP_015789782.1">
    <property type="nucleotide sequence ID" value="NC_013158.1"/>
</dbReference>
<organism evidence="2 3">
    <name type="scientific">Halorhabdus utahensis (strain DSM 12940 / JCM 11049 / AX-2)</name>
    <dbReference type="NCBI Taxonomy" id="519442"/>
    <lineage>
        <taxon>Archaea</taxon>
        <taxon>Methanobacteriati</taxon>
        <taxon>Methanobacteriota</taxon>
        <taxon>Stenosarchaea group</taxon>
        <taxon>Halobacteria</taxon>
        <taxon>Halobacteriales</taxon>
        <taxon>Haloarculaceae</taxon>
        <taxon>Halorhabdus</taxon>
    </lineage>
</organism>
<sequence>METWKLLAWTTGVFVVFGVVVTVGNVPLSGPTALVVLVVVGIASVVLYSVSKRGYQFGHELGEQMSDEE</sequence>
<keyword evidence="1" id="KW-1133">Transmembrane helix</keyword>
<keyword evidence="1" id="KW-0812">Transmembrane</keyword>
<name>C7NTM1_HALUD</name>
<dbReference type="STRING" id="519442.Huta_2043"/>
<feature type="transmembrane region" description="Helical" evidence="1">
    <location>
        <begin position="7"/>
        <end position="26"/>
    </location>
</feature>
<dbReference type="GeneID" id="8384337"/>
<reference evidence="2 3" key="1">
    <citation type="journal article" date="2009" name="Stand. Genomic Sci.">
        <title>Complete genome sequence of Halorhabdus utahensis type strain (AX-2).</title>
        <authorList>
            <person name="Anderson I."/>
            <person name="Tindall B.J."/>
            <person name="Pomrenke H."/>
            <person name="Goker M."/>
            <person name="Lapidus A."/>
            <person name="Nolan M."/>
            <person name="Copeland A."/>
            <person name="Glavina Del Rio T."/>
            <person name="Chen F."/>
            <person name="Tice H."/>
            <person name="Cheng J.F."/>
            <person name="Lucas S."/>
            <person name="Chertkov O."/>
            <person name="Bruce D."/>
            <person name="Brettin T."/>
            <person name="Detter J.C."/>
            <person name="Han C."/>
            <person name="Goodwin L."/>
            <person name="Land M."/>
            <person name="Hauser L."/>
            <person name="Chang Y.J."/>
            <person name="Jeffries C.D."/>
            <person name="Pitluck S."/>
            <person name="Pati A."/>
            <person name="Mavromatis K."/>
            <person name="Ivanova N."/>
            <person name="Ovchinnikova G."/>
            <person name="Chen A."/>
            <person name="Palaniappan K."/>
            <person name="Chain P."/>
            <person name="Rohde M."/>
            <person name="Bristow J."/>
            <person name="Eisen J.A."/>
            <person name="Markowitz V."/>
            <person name="Hugenholtz P."/>
            <person name="Kyrpides N.C."/>
            <person name="Klenk H.P."/>
        </authorList>
    </citation>
    <scope>NUCLEOTIDE SEQUENCE [LARGE SCALE GENOMIC DNA]</scope>
    <source>
        <strain evidence="3">DSM 12940 / JCM 11049 / AX-2</strain>
    </source>
</reference>
<proteinExistence type="predicted"/>
<keyword evidence="1" id="KW-0472">Membrane</keyword>
<protein>
    <submittedName>
        <fullName evidence="2">Uncharacterized protein</fullName>
    </submittedName>
</protein>
<dbReference type="Proteomes" id="UP000002071">
    <property type="component" value="Chromosome"/>
</dbReference>